<sequence length="233" mass="24623">MTSIPALELTAGLRSGNSTAPRLTWYGPDSERVELSGRVLDNWVAKTSNLLQDELDAEPGMRLRLALPAHWKALVWALAGWQLGLETVLDGAQADFLATDNPAGSDGNYDAVVAVALPALAMRWSGDLPAGCLDYAAEVRSHGDVFMPHADPDPSARAVLTSQGRSVLHQDLITGFAVPHAEGARLHVPADAGLEAVLANALGAWHQGGSVVLTHPDVPLTDKLVADERIHGS</sequence>
<evidence type="ECO:0000313" key="1">
    <source>
        <dbReference type="EMBL" id="MFC4395769.1"/>
    </source>
</evidence>
<name>A0ABV8WGY3_9MICC</name>
<reference evidence="2" key="1">
    <citation type="journal article" date="2019" name="Int. J. Syst. Evol. Microbiol.">
        <title>The Global Catalogue of Microorganisms (GCM) 10K type strain sequencing project: providing services to taxonomists for standard genome sequencing and annotation.</title>
        <authorList>
            <consortium name="The Broad Institute Genomics Platform"/>
            <consortium name="The Broad Institute Genome Sequencing Center for Infectious Disease"/>
            <person name="Wu L."/>
            <person name="Ma J."/>
        </authorList>
    </citation>
    <scope>NUCLEOTIDE SEQUENCE [LARGE SCALE GENOMIC DNA]</scope>
    <source>
        <strain evidence="2">PJ61</strain>
    </source>
</reference>
<dbReference type="SUPFAM" id="SSF56801">
    <property type="entry name" value="Acetyl-CoA synthetase-like"/>
    <property type="match status" value="1"/>
</dbReference>
<dbReference type="InterPro" id="IPR017523">
    <property type="entry name" value="Rv3268"/>
</dbReference>
<accession>A0ABV8WGY3</accession>
<dbReference type="NCBIfam" id="TIGR03089">
    <property type="entry name" value="TIGR03089 family protein"/>
    <property type="match status" value="1"/>
</dbReference>
<dbReference type="EMBL" id="JBHSDQ010000002">
    <property type="protein sequence ID" value="MFC4395769.1"/>
    <property type="molecule type" value="Genomic_DNA"/>
</dbReference>
<evidence type="ECO:0000313" key="2">
    <source>
        <dbReference type="Proteomes" id="UP001595778"/>
    </source>
</evidence>
<comment type="caution">
    <text evidence="1">The sequence shown here is derived from an EMBL/GenBank/DDBJ whole genome shotgun (WGS) entry which is preliminary data.</text>
</comment>
<gene>
    <name evidence="1" type="ORF">ACFO0G_06660</name>
</gene>
<protein>
    <submittedName>
        <fullName evidence="1">TIGR03089 family protein</fullName>
    </submittedName>
</protein>
<proteinExistence type="predicted"/>
<organism evidence="1 2">
    <name type="scientific">Arthrobacter sedimenti</name>
    <dbReference type="NCBI Taxonomy" id="2694931"/>
    <lineage>
        <taxon>Bacteria</taxon>
        <taxon>Bacillati</taxon>
        <taxon>Actinomycetota</taxon>
        <taxon>Actinomycetes</taxon>
        <taxon>Micrococcales</taxon>
        <taxon>Micrococcaceae</taxon>
        <taxon>Arthrobacter</taxon>
    </lineage>
</organism>
<keyword evidence="2" id="KW-1185">Reference proteome</keyword>
<dbReference type="RefSeq" id="WP_286402845.1">
    <property type="nucleotide sequence ID" value="NZ_JBHSDQ010000002.1"/>
</dbReference>
<dbReference type="Proteomes" id="UP001595778">
    <property type="component" value="Unassembled WGS sequence"/>
</dbReference>